<proteinExistence type="predicted"/>
<dbReference type="AlphaFoldDB" id="A0A840YVI8"/>
<gene>
    <name evidence="1" type="ORF">FHR23_000618</name>
</gene>
<dbReference type="InterPro" id="IPR057705">
    <property type="entry name" value="DUF7945"/>
</dbReference>
<sequence>MDKVSPLAAPQLREELRSYLSELAADDPRAIWQQERQEGLSSGIDEVFHFFFDDHDFDKGDVGVVFFDPQEVAAVGAVKQALDAMLKVVGDKSDDDFVVHRLWVNVTTSARAAQEVLAA</sequence>
<protein>
    <submittedName>
        <fullName evidence="1">Uncharacterized protein</fullName>
    </submittedName>
</protein>
<dbReference type="RefSeq" id="WP_184001441.1">
    <property type="nucleotide sequence ID" value="NZ_BAABIF010000004.1"/>
</dbReference>
<dbReference type="EMBL" id="JACIJI010000001">
    <property type="protein sequence ID" value="MBB5717711.1"/>
    <property type="molecule type" value="Genomic_DNA"/>
</dbReference>
<name>A0A840YVI8_9SPHN</name>
<accession>A0A840YVI8</accession>
<reference evidence="1 2" key="1">
    <citation type="submission" date="2020-08" db="EMBL/GenBank/DDBJ databases">
        <title>Genomic Encyclopedia of Type Strains, Phase IV (KMG-IV): sequencing the most valuable type-strain genomes for metagenomic binning, comparative biology and taxonomic classification.</title>
        <authorList>
            <person name="Goeker M."/>
        </authorList>
    </citation>
    <scope>NUCLEOTIDE SEQUENCE [LARGE SCALE GENOMIC DNA]</scope>
    <source>
        <strain evidence="1 2">DSM 27203</strain>
    </source>
</reference>
<organism evidence="1 2">
    <name type="scientific">Stakelama sediminis</name>
    <dbReference type="NCBI Taxonomy" id="463200"/>
    <lineage>
        <taxon>Bacteria</taxon>
        <taxon>Pseudomonadati</taxon>
        <taxon>Pseudomonadota</taxon>
        <taxon>Alphaproteobacteria</taxon>
        <taxon>Sphingomonadales</taxon>
        <taxon>Sphingomonadaceae</taxon>
        <taxon>Stakelama</taxon>
    </lineage>
</organism>
<keyword evidence="2" id="KW-1185">Reference proteome</keyword>
<evidence type="ECO:0000313" key="1">
    <source>
        <dbReference type="EMBL" id="MBB5717711.1"/>
    </source>
</evidence>
<dbReference type="NCBIfam" id="NF047838">
    <property type="entry name" value="SCO4402_fam"/>
    <property type="match status" value="1"/>
</dbReference>
<dbReference type="Pfam" id="PF25656">
    <property type="entry name" value="DUF7945"/>
    <property type="match status" value="1"/>
</dbReference>
<comment type="caution">
    <text evidence="1">The sequence shown here is derived from an EMBL/GenBank/DDBJ whole genome shotgun (WGS) entry which is preliminary data.</text>
</comment>
<evidence type="ECO:0000313" key="2">
    <source>
        <dbReference type="Proteomes" id="UP000554342"/>
    </source>
</evidence>
<dbReference type="Proteomes" id="UP000554342">
    <property type="component" value="Unassembled WGS sequence"/>
</dbReference>